<dbReference type="PANTHER" id="PTHR47660">
    <property type="entry name" value="TRANSCRIPTION FACTOR WITH C2H2 AND ZN(2)-CYS(6) DNA BINDING DOMAIN (EUROFUNG)-RELATED-RELATED"/>
    <property type="match status" value="1"/>
</dbReference>
<organism evidence="8 9">
    <name type="scientific">Fusarium tricinctum</name>
    <dbReference type="NCBI Taxonomy" id="61284"/>
    <lineage>
        <taxon>Eukaryota</taxon>
        <taxon>Fungi</taxon>
        <taxon>Dikarya</taxon>
        <taxon>Ascomycota</taxon>
        <taxon>Pezizomycotina</taxon>
        <taxon>Sordariomycetes</taxon>
        <taxon>Hypocreomycetidae</taxon>
        <taxon>Hypocreales</taxon>
        <taxon>Nectriaceae</taxon>
        <taxon>Fusarium</taxon>
        <taxon>Fusarium tricinctum species complex</taxon>
    </lineage>
</organism>
<dbReference type="PANTHER" id="PTHR47660:SF2">
    <property type="entry name" value="TRANSCRIPTION FACTOR WITH C2H2 AND ZN(2)-CYS(6) DNA BINDING DOMAIN (EUROFUNG)"/>
    <property type="match status" value="1"/>
</dbReference>
<keyword evidence="5" id="KW-0539">Nucleus</keyword>
<dbReference type="InterPro" id="IPR036864">
    <property type="entry name" value="Zn2-C6_fun-type_DNA-bd_sf"/>
</dbReference>
<dbReference type="InterPro" id="IPR001138">
    <property type="entry name" value="Zn2Cys6_DnaBD"/>
</dbReference>
<evidence type="ECO:0000256" key="4">
    <source>
        <dbReference type="ARBA" id="ARBA00023163"/>
    </source>
</evidence>
<feature type="domain" description="Zn(2)-C6 fungal-type" evidence="7">
    <location>
        <begin position="49"/>
        <end position="76"/>
    </location>
</feature>
<protein>
    <recommendedName>
        <fullName evidence="7">Zn(2)-C6 fungal-type domain-containing protein</fullName>
    </recommendedName>
</protein>
<evidence type="ECO:0000313" key="9">
    <source>
        <dbReference type="Proteomes" id="UP000813427"/>
    </source>
</evidence>
<dbReference type="GO" id="GO:0000981">
    <property type="term" value="F:DNA-binding transcription factor activity, RNA polymerase II-specific"/>
    <property type="evidence" value="ECO:0007669"/>
    <property type="project" value="InterPro"/>
</dbReference>
<dbReference type="CDD" id="cd00067">
    <property type="entry name" value="GAL4"/>
    <property type="match status" value="1"/>
</dbReference>
<sequence length="865" mass="96008">MSTSTSDEYEALASAPASNPGHQHAEQNLLYPHRNKRRYLSASARASQACQACAVSKVKCDNYRVCRRCNKKEIECIRSLPNRVHLPVSDSLPNELQSLQSQSQSQSVGEAPFSIGLGPAEGLAETTRVHQSTMEQSAAFETRVWDFSAELDMVQGTADSNVPNYFHSLPLASPSVSTLLQANDLLEIWNSINPPNDESRSSGSFLDLDFEAPGPEGHKSGPATKPLLPDNGSISISKVTSEVNRPFTLSLRPWIPDATDYLLAEEMNLLVHPDASLSADDSLGLCDDTILTKQLSEYTRDQILLMARNLSRERTDGAASPKGCFPSLNILDKFLKVFLGMHKARSFPFLHIPTVNLSSGDVTLVAACVAAGAVRSPNPKARKFGLALMEVVRLQIYRECNRTMLRIAQLVNLQAFFLQIDAGLWSGDVRRRDMAGSFVGLLVNMVRQVRRFRKETYEDMEAPLLGDTITVLDTKWRKWAEEESFKRLVYSLFIHCAQEAALKRITSALPFTEICAPIPATRELWNASNAVEWRDLYLLQIEKEAATGLEKVITLHDCLQRPSIFQEFPSGQDRNLAFSVVLYSTMNMIHDDYTRRAALEGTLGVEVGLPSGSGTVMNQDRHILRLMDETRSMWDIGAVQQTNTAAILLELTAMRASTPLDKMEMLLRNSDQKTSFQHFGTLQEWRGSRAGRKAVWHAGQVIRFIRLLDDLQPEDFLVVAAYQAALCLWTYRGLCEAGTLRTVSPSLDYSMPPAQVLHSDPDPAHDSRWVQVDGFESLETQRWVNLDGAIPVISIGIAKKLSENDTESDGSPPSSTVPLCADPGTTHRFTLGMVDLVKTKFTGRGIQIQISEIVCEVFRAFGGID</sequence>
<feature type="region of interest" description="Disordered" evidence="6">
    <location>
        <begin position="1"/>
        <end position="24"/>
    </location>
</feature>
<dbReference type="Pfam" id="PF04082">
    <property type="entry name" value="Fungal_trans"/>
    <property type="match status" value="1"/>
</dbReference>
<accession>A0A8K0WH97</accession>
<dbReference type="OrthoDB" id="40579at2759"/>
<evidence type="ECO:0000313" key="8">
    <source>
        <dbReference type="EMBL" id="KAH7261673.1"/>
    </source>
</evidence>
<feature type="region of interest" description="Disordered" evidence="6">
    <location>
        <begin position="200"/>
        <end position="230"/>
    </location>
</feature>
<evidence type="ECO:0000256" key="3">
    <source>
        <dbReference type="ARBA" id="ARBA00023015"/>
    </source>
</evidence>
<comment type="caution">
    <text evidence="8">The sequence shown here is derived from an EMBL/GenBank/DDBJ whole genome shotgun (WGS) entry which is preliminary data.</text>
</comment>
<dbReference type="PROSITE" id="PS00463">
    <property type="entry name" value="ZN2_CY6_FUNGAL_1"/>
    <property type="match status" value="1"/>
</dbReference>
<dbReference type="Gene3D" id="4.10.240.10">
    <property type="entry name" value="Zn(2)-C6 fungal-type DNA-binding domain"/>
    <property type="match status" value="1"/>
</dbReference>
<reference evidence="8" key="1">
    <citation type="journal article" date="2021" name="Nat. Commun.">
        <title>Genetic determinants of endophytism in the Arabidopsis root mycobiome.</title>
        <authorList>
            <person name="Mesny F."/>
            <person name="Miyauchi S."/>
            <person name="Thiergart T."/>
            <person name="Pickel B."/>
            <person name="Atanasova L."/>
            <person name="Karlsson M."/>
            <person name="Huettel B."/>
            <person name="Barry K.W."/>
            <person name="Haridas S."/>
            <person name="Chen C."/>
            <person name="Bauer D."/>
            <person name="Andreopoulos W."/>
            <person name="Pangilinan J."/>
            <person name="LaButti K."/>
            <person name="Riley R."/>
            <person name="Lipzen A."/>
            <person name="Clum A."/>
            <person name="Drula E."/>
            <person name="Henrissat B."/>
            <person name="Kohler A."/>
            <person name="Grigoriev I.V."/>
            <person name="Martin F.M."/>
            <person name="Hacquard S."/>
        </authorList>
    </citation>
    <scope>NUCLEOTIDE SEQUENCE</scope>
    <source>
        <strain evidence="8">MPI-SDFR-AT-0068</strain>
    </source>
</reference>
<dbReference type="GO" id="GO:0008270">
    <property type="term" value="F:zinc ion binding"/>
    <property type="evidence" value="ECO:0007669"/>
    <property type="project" value="InterPro"/>
</dbReference>
<evidence type="ECO:0000256" key="5">
    <source>
        <dbReference type="ARBA" id="ARBA00023242"/>
    </source>
</evidence>
<dbReference type="AlphaFoldDB" id="A0A8K0WH97"/>
<dbReference type="Proteomes" id="UP000813427">
    <property type="component" value="Unassembled WGS sequence"/>
</dbReference>
<name>A0A8K0WH97_9HYPO</name>
<dbReference type="InterPro" id="IPR007219">
    <property type="entry name" value="XnlR_reg_dom"/>
</dbReference>
<evidence type="ECO:0000256" key="6">
    <source>
        <dbReference type="SAM" id="MobiDB-lite"/>
    </source>
</evidence>
<evidence type="ECO:0000256" key="1">
    <source>
        <dbReference type="ARBA" id="ARBA00022723"/>
    </source>
</evidence>
<keyword evidence="4" id="KW-0804">Transcription</keyword>
<dbReference type="EMBL" id="JAGPXF010000001">
    <property type="protein sequence ID" value="KAH7261673.1"/>
    <property type="molecule type" value="Genomic_DNA"/>
</dbReference>
<dbReference type="SUPFAM" id="SSF57701">
    <property type="entry name" value="Zn2/Cys6 DNA-binding domain"/>
    <property type="match status" value="1"/>
</dbReference>
<keyword evidence="3" id="KW-0805">Transcription regulation</keyword>
<evidence type="ECO:0000259" key="7">
    <source>
        <dbReference type="PROSITE" id="PS00463"/>
    </source>
</evidence>
<gene>
    <name evidence="8" type="ORF">BKA59DRAFT_609</name>
</gene>
<keyword evidence="2" id="KW-0862">Zinc</keyword>
<proteinExistence type="predicted"/>
<evidence type="ECO:0000256" key="2">
    <source>
        <dbReference type="ARBA" id="ARBA00022833"/>
    </source>
</evidence>
<keyword evidence="1" id="KW-0479">Metal-binding</keyword>
<keyword evidence="9" id="KW-1185">Reference proteome</keyword>